<dbReference type="Proteomes" id="UP001159427">
    <property type="component" value="Unassembled WGS sequence"/>
</dbReference>
<accession>A0ABN8LAJ9</accession>
<evidence type="ECO:0000313" key="1">
    <source>
        <dbReference type="EMBL" id="CAH3014110.1"/>
    </source>
</evidence>
<reference evidence="1 2" key="1">
    <citation type="submission" date="2022-05" db="EMBL/GenBank/DDBJ databases">
        <authorList>
            <consortium name="Genoscope - CEA"/>
            <person name="William W."/>
        </authorList>
    </citation>
    <scope>NUCLEOTIDE SEQUENCE [LARGE SCALE GENOMIC DNA]</scope>
</reference>
<protein>
    <submittedName>
        <fullName evidence="1">Uncharacterized protein</fullName>
    </submittedName>
</protein>
<organism evidence="1 2">
    <name type="scientific">Porites evermanni</name>
    <dbReference type="NCBI Taxonomy" id="104178"/>
    <lineage>
        <taxon>Eukaryota</taxon>
        <taxon>Metazoa</taxon>
        <taxon>Cnidaria</taxon>
        <taxon>Anthozoa</taxon>
        <taxon>Hexacorallia</taxon>
        <taxon>Scleractinia</taxon>
        <taxon>Fungiina</taxon>
        <taxon>Poritidae</taxon>
        <taxon>Porites</taxon>
    </lineage>
</organism>
<keyword evidence="2" id="KW-1185">Reference proteome</keyword>
<proteinExistence type="predicted"/>
<name>A0ABN8LAJ9_9CNID</name>
<evidence type="ECO:0000313" key="2">
    <source>
        <dbReference type="Proteomes" id="UP001159427"/>
    </source>
</evidence>
<sequence>MMLLNQAENKWNFKMQILEIEIDKLKTELAICGKDAQPFAVLSSAKYAGERLTGTVTPYCTFRNVAGVTVIVTTWMILRRSTNLEEFVTSFTEAVLPAANTLRAISEDAICFAIQAQNRPALEALWKQYQDGTLRDKLQEFLVTDEIKQLAGGEEVTLEVHIDEQDYHNACFDLMTTETRALKVKENVRDKQRSRRNSDSVVYTAAKEDEVPAVFP</sequence>
<dbReference type="EMBL" id="CALNXI010000006">
    <property type="protein sequence ID" value="CAH3014110.1"/>
    <property type="molecule type" value="Genomic_DNA"/>
</dbReference>
<gene>
    <name evidence="1" type="ORF">PEVE_00037051</name>
</gene>
<comment type="caution">
    <text evidence="1">The sequence shown here is derived from an EMBL/GenBank/DDBJ whole genome shotgun (WGS) entry which is preliminary data.</text>
</comment>